<dbReference type="STRING" id="137838.GCA_001458595_03562"/>
<dbReference type="PROSITE" id="PS51736">
    <property type="entry name" value="RECOMBINASES_3"/>
    <property type="match status" value="1"/>
</dbReference>
<gene>
    <name evidence="3" type="ORF">CNEO2_510018</name>
    <name evidence="4" type="ORF">CQ394_10370</name>
</gene>
<proteinExistence type="predicted"/>
<dbReference type="Gene3D" id="3.40.50.1390">
    <property type="entry name" value="Resolvase, N-terminal catalytic domain"/>
    <property type="match status" value="1"/>
</dbReference>
<organism evidence="4 5">
    <name type="scientific">Clostridium neonatale</name>
    <dbReference type="NCBI Taxonomy" id="137838"/>
    <lineage>
        <taxon>Bacteria</taxon>
        <taxon>Bacillati</taxon>
        <taxon>Bacillota</taxon>
        <taxon>Clostridia</taxon>
        <taxon>Eubacteriales</taxon>
        <taxon>Clostridiaceae</taxon>
        <taxon>Clostridium</taxon>
    </lineage>
</organism>
<evidence type="ECO:0000256" key="1">
    <source>
        <dbReference type="SAM" id="Coils"/>
    </source>
</evidence>
<feature type="coiled-coil region" evidence="1">
    <location>
        <begin position="426"/>
        <end position="453"/>
    </location>
</feature>
<dbReference type="InterPro" id="IPR025827">
    <property type="entry name" value="Zn_ribbon_recom_dom"/>
</dbReference>
<comment type="caution">
    <text evidence="4">The sequence shown here is derived from an EMBL/GenBank/DDBJ whole genome shotgun (WGS) entry which is preliminary data.</text>
</comment>
<dbReference type="Proteomes" id="UP000220840">
    <property type="component" value="Unassembled WGS sequence"/>
</dbReference>
<dbReference type="Proteomes" id="UP001189143">
    <property type="component" value="Unassembled WGS sequence"/>
</dbReference>
<keyword evidence="5" id="KW-1185">Reference proteome</keyword>
<protein>
    <submittedName>
        <fullName evidence="3 4">Resolvase</fullName>
    </submittedName>
</protein>
<reference evidence="4 5" key="1">
    <citation type="submission" date="2017-10" db="EMBL/GenBank/DDBJ databases">
        <title>Effective Description of Clostridium neonatale sp. nov. linked to necrotizing enterocolitis in neonates and a clarification of species assignable to the genus Clostridium (Prazmowski 1880) emend. Lawson and Rainey 2016.</title>
        <authorList>
            <person name="Bernard K."/>
            <person name="Burdz T."/>
            <person name="Wiebe D."/>
            <person name="Balcewich B."/>
            <person name="Alfa M."/>
            <person name="Bernier A.-M."/>
        </authorList>
    </citation>
    <scope>NUCLEOTIDE SEQUENCE [LARGE SCALE GENOMIC DNA]</scope>
    <source>
        <strain evidence="4 5">LCDC99A005</strain>
    </source>
</reference>
<evidence type="ECO:0000259" key="2">
    <source>
        <dbReference type="PROSITE" id="PS51736"/>
    </source>
</evidence>
<dbReference type="InterPro" id="IPR006119">
    <property type="entry name" value="Resolv_N"/>
</dbReference>
<dbReference type="Gene3D" id="3.90.1750.20">
    <property type="entry name" value="Putative Large Serine Recombinase, Chain B, Domain 2"/>
    <property type="match status" value="1"/>
</dbReference>
<keyword evidence="1" id="KW-0175">Coiled coil</keyword>
<dbReference type="Pfam" id="PF00239">
    <property type="entry name" value="Resolvase"/>
    <property type="match status" value="1"/>
</dbReference>
<dbReference type="SUPFAM" id="SSF53041">
    <property type="entry name" value="Resolvase-like"/>
    <property type="match status" value="1"/>
</dbReference>
<dbReference type="PANTHER" id="PTHR30461:SF23">
    <property type="entry name" value="DNA RECOMBINASE-RELATED"/>
    <property type="match status" value="1"/>
</dbReference>
<dbReference type="InterPro" id="IPR036162">
    <property type="entry name" value="Resolvase-like_N_sf"/>
</dbReference>
<reference evidence="3" key="2">
    <citation type="submission" date="2022-10" db="EMBL/GenBank/DDBJ databases">
        <authorList>
            <person name="Aires J."/>
            <person name="Mesa V."/>
        </authorList>
    </citation>
    <scope>NUCLEOTIDE SEQUENCE</scope>
    <source>
        <strain evidence="3">Clostridium neonatale JD116</strain>
    </source>
</reference>
<dbReference type="GO" id="GO:0000150">
    <property type="term" value="F:DNA strand exchange activity"/>
    <property type="evidence" value="ECO:0007669"/>
    <property type="project" value="InterPro"/>
</dbReference>
<dbReference type="EMBL" id="PDCJ01000001">
    <property type="protein sequence ID" value="PEG32075.1"/>
    <property type="molecule type" value="Genomic_DNA"/>
</dbReference>
<dbReference type="SMART" id="SM00857">
    <property type="entry name" value="Resolvase"/>
    <property type="match status" value="1"/>
</dbReference>
<evidence type="ECO:0000313" key="5">
    <source>
        <dbReference type="Proteomes" id="UP000220840"/>
    </source>
</evidence>
<dbReference type="InterPro" id="IPR050639">
    <property type="entry name" value="SSR_resolvase"/>
</dbReference>
<dbReference type="InterPro" id="IPR038109">
    <property type="entry name" value="DNA_bind_recomb_sf"/>
</dbReference>
<dbReference type="AlphaFoldDB" id="A0A2A7MK40"/>
<dbReference type="PANTHER" id="PTHR30461">
    <property type="entry name" value="DNA-INVERTASE FROM LAMBDOID PROPHAGE"/>
    <property type="match status" value="1"/>
</dbReference>
<evidence type="ECO:0000313" key="4">
    <source>
        <dbReference type="EMBL" id="PEG32075.1"/>
    </source>
</evidence>
<dbReference type="CDD" id="cd00338">
    <property type="entry name" value="Ser_Recombinase"/>
    <property type="match status" value="1"/>
</dbReference>
<name>A0A2A7MK40_9CLOT</name>
<dbReference type="OrthoDB" id="9781670at2"/>
<feature type="domain" description="Resolvase/invertase-type recombinase catalytic" evidence="2">
    <location>
        <begin position="3"/>
        <end position="149"/>
    </location>
</feature>
<dbReference type="GO" id="GO:0003677">
    <property type="term" value="F:DNA binding"/>
    <property type="evidence" value="ECO:0007669"/>
    <property type="project" value="InterPro"/>
</dbReference>
<dbReference type="RefSeq" id="WP_058296223.1">
    <property type="nucleotide sequence ID" value="NZ_CAMRXC010000246.1"/>
</dbReference>
<accession>A0A2A7MK40</accession>
<evidence type="ECO:0000313" key="3">
    <source>
        <dbReference type="EMBL" id="CAI3647880.1"/>
    </source>
</evidence>
<sequence length="512" mass="58869">MKVVAIYSRKSKESDTGESIKNQIEMCKDYFLNQGKEFTFEIFQDEGFSGGNTKRPEFQRMMLLAKHGKFDIVACYKVDRIARNIIDFMNTFDILKKNKVSLVSVTEGFDPNTPIGMMLMTMIAGFAEMERMNIAQRVKDNMNALAKMGRWLGGTPPTGYRAIKENTHNGKYAMYLELIPEMKEKLTFIFESAAAGYTSRYIGKLVELHPKTIINIVYNPTYCPSDELSKSYLENLGYKVYGELNGRGYLPWNRRPIDVNGKKMYRSEDRFVTASKHEIPTDSATWIKANEEIRKRGDEGRPRISQYSFLAHMLTCKCGCGMSVDSGYKRKDGSRSYYFKCSSKKGGYNRNCDAKLIRVDYIENDILSLLQKICLNKELLNDEISKTETIVIDKNEIKNISQKIKSNDIEMENLVSQLGKLKGSAADAVTTKMNKLSEENDNLKQKLFLLEHDNILNSINHYDIDYLYNKIVNLMSSWENLSLEDKQFGIQSIIDKIKWDGEKFKISFIKKS</sequence>
<dbReference type="EMBL" id="CAMTCP010000250">
    <property type="protein sequence ID" value="CAI3647880.1"/>
    <property type="molecule type" value="Genomic_DNA"/>
</dbReference>
<dbReference type="Pfam" id="PF13408">
    <property type="entry name" value="Zn_ribbon_recom"/>
    <property type="match status" value="1"/>
</dbReference>